<evidence type="ECO:0000313" key="11">
    <source>
        <dbReference type="Proteomes" id="UP000494040"/>
    </source>
</evidence>
<feature type="domain" description="Asparaginase/glutaminase C-terminal" evidence="9">
    <location>
        <begin position="293"/>
        <end position="408"/>
    </location>
</feature>
<dbReference type="NCBIfam" id="TIGR00519">
    <property type="entry name" value="asnASE_I"/>
    <property type="match status" value="1"/>
</dbReference>
<dbReference type="InterPro" id="IPR006034">
    <property type="entry name" value="Asparaginase/glutaminase-like"/>
</dbReference>
<name>A0A8I6RQ57_CIMLE</name>
<evidence type="ECO:0000256" key="4">
    <source>
        <dbReference type="ARBA" id="ARBA00023043"/>
    </source>
</evidence>
<dbReference type="GO" id="GO:0009066">
    <property type="term" value="P:aspartate family amino acid metabolic process"/>
    <property type="evidence" value="ECO:0007669"/>
    <property type="project" value="UniProtKB-ARBA"/>
</dbReference>
<feature type="active site" evidence="7">
    <location>
        <position position="172"/>
    </location>
</feature>
<evidence type="ECO:0000256" key="2">
    <source>
        <dbReference type="ARBA" id="ARBA00022737"/>
    </source>
</evidence>
<dbReference type="Gene3D" id="3.40.50.1170">
    <property type="entry name" value="L-asparaginase, N-terminal domain"/>
    <property type="match status" value="1"/>
</dbReference>
<keyword evidence="2" id="KW-0677">Repeat</keyword>
<evidence type="ECO:0000256" key="5">
    <source>
        <dbReference type="ARBA" id="ARBA00061199"/>
    </source>
</evidence>
<dbReference type="EC" id="3.5.1.1" evidence="1"/>
<dbReference type="CDD" id="cd08963">
    <property type="entry name" value="L-asparaginase_I"/>
    <property type="match status" value="1"/>
</dbReference>
<dbReference type="Proteomes" id="UP000494040">
    <property type="component" value="Unassembled WGS sequence"/>
</dbReference>
<accession>A0A8I6RQ57</accession>
<keyword evidence="4 6" id="KW-0040">ANK repeat</keyword>
<feature type="domain" description="L-asparaginase N-terminal" evidence="8">
    <location>
        <begin position="62"/>
        <end position="273"/>
    </location>
</feature>
<keyword evidence="3" id="KW-0378">Hydrolase</keyword>
<dbReference type="InterPro" id="IPR027475">
    <property type="entry name" value="Asparaginase/glutaminase_AS2"/>
</dbReference>
<dbReference type="SMART" id="SM00870">
    <property type="entry name" value="Asparaginase"/>
    <property type="match status" value="1"/>
</dbReference>
<dbReference type="EnsemblMetazoa" id="XM_014393905.2">
    <property type="protein sequence ID" value="XP_014249391.1"/>
    <property type="gene ID" value="LOC106666611"/>
</dbReference>
<dbReference type="Pfam" id="PF12796">
    <property type="entry name" value="Ank_2"/>
    <property type="match status" value="2"/>
</dbReference>
<dbReference type="Pfam" id="PF00710">
    <property type="entry name" value="Asparaginase"/>
    <property type="match status" value="1"/>
</dbReference>
<feature type="repeat" description="ANK" evidence="6">
    <location>
        <begin position="583"/>
        <end position="615"/>
    </location>
</feature>
<dbReference type="SMART" id="SM00248">
    <property type="entry name" value="ANK"/>
    <property type="match status" value="4"/>
</dbReference>
<dbReference type="PANTHER" id="PTHR11707:SF28">
    <property type="entry name" value="60 KDA LYSOPHOSPHOLIPASE"/>
    <property type="match status" value="1"/>
</dbReference>
<dbReference type="SUPFAM" id="SSF53774">
    <property type="entry name" value="Glutaminase/Asparaginase"/>
    <property type="match status" value="1"/>
</dbReference>
<organism evidence="10 11">
    <name type="scientific">Cimex lectularius</name>
    <name type="common">Bed bug</name>
    <name type="synonym">Acanthia lectularia</name>
    <dbReference type="NCBI Taxonomy" id="79782"/>
    <lineage>
        <taxon>Eukaryota</taxon>
        <taxon>Metazoa</taxon>
        <taxon>Ecdysozoa</taxon>
        <taxon>Arthropoda</taxon>
        <taxon>Hexapoda</taxon>
        <taxon>Insecta</taxon>
        <taxon>Pterygota</taxon>
        <taxon>Neoptera</taxon>
        <taxon>Paraneoptera</taxon>
        <taxon>Hemiptera</taxon>
        <taxon>Heteroptera</taxon>
        <taxon>Panheteroptera</taxon>
        <taxon>Cimicomorpha</taxon>
        <taxon>Cimicidae</taxon>
        <taxon>Cimex</taxon>
    </lineage>
</organism>
<sequence>MRSMGEGPDGKFRGFLNIVPFRRRTMNGDNQRVMERTSSLLSISSALSEDVNFIEEDDLSVVLVIYTGGTIGMLRDENKGLVPAKNRFKKTIQNNPTMHDAEFAAKSPVLKQNPELLVLPYVDGMNRVGYEILEYDVLLDSCNMSMDDWTHIAKDIYDNYQKYDGFVILHGTDTLVYTASALSFMLENLGKTVILTGSQVPIFYPVSDGRDNFVSSLLLAGRYIIPEVTIFFGHKLFRGNRTTKISSHTFNAFESYNLPPIATVGTTVDVNERIVLMPSALGNFKVHTSLNQNVGLIRIFPSISTLVVKAALYPPVEGVVIQSYGSGNMPSVRADLLGELQAAASRGVIIVNCTQCSHGAVTDDYETGKQLAKAGVISGRDMTPEAALTKLAYVLSKPEWDLDTKKAVMENSIRGELTSKMPTNYEEHGLVKAIAYSLRSTDNREVKEIQKIIFNSLLSHAIIKQNLAGLQQLKESGADFNATNSDLRTPLHIAASIGSVHIVTYLLLNGSSVYKKDIYGHTPLLDAVRHEHEDVVEILCANGAHLQMQNLGDYICRAASYGQLKKLRLYNTAGAKLDCLNKNGRTPLHEAAQHNQLEVIRYLVEKGVDTLKKDPLGFTAYDIAEALSYKEITTFLTSFNSIA</sequence>
<dbReference type="FunFam" id="3.40.50.1170:FF:000003">
    <property type="entry name" value="60 kDa lysophospholipase"/>
    <property type="match status" value="1"/>
</dbReference>
<dbReference type="InterPro" id="IPR002110">
    <property type="entry name" value="Ankyrin_rpt"/>
</dbReference>
<dbReference type="InterPro" id="IPR027473">
    <property type="entry name" value="L-asparaginase_C"/>
</dbReference>
<dbReference type="Gene3D" id="1.25.40.20">
    <property type="entry name" value="Ankyrin repeat-containing domain"/>
    <property type="match status" value="1"/>
</dbReference>
<dbReference type="PROSITE" id="PS50297">
    <property type="entry name" value="ANK_REP_REGION"/>
    <property type="match status" value="3"/>
</dbReference>
<dbReference type="PRINTS" id="PR00139">
    <property type="entry name" value="ASNGLNASE"/>
</dbReference>
<dbReference type="GO" id="GO:0004067">
    <property type="term" value="F:asparaginase activity"/>
    <property type="evidence" value="ECO:0007669"/>
    <property type="project" value="UniProtKB-UniRule"/>
</dbReference>
<dbReference type="PANTHER" id="PTHR11707">
    <property type="entry name" value="L-ASPARAGINASE"/>
    <property type="match status" value="1"/>
</dbReference>
<proteinExistence type="inferred from homology"/>
<dbReference type="PROSITE" id="PS50088">
    <property type="entry name" value="ANK_REPEAT"/>
    <property type="match status" value="3"/>
</dbReference>
<dbReference type="PIRSF" id="PIRSF001220">
    <property type="entry name" value="L-ASNase_gatD"/>
    <property type="match status" value="1"/>
</dbReference>
<dbReference type="InterPro" id="IPR006033">
    <property type="entry name" value="AsnA_fam"/>
</dbReference>
<feature type="repeat" description="ANK" evidence="6">
    <location>
        <begin position="486"/>
        <end position="518"/>
    </location>
</feature>
<evidence type="ECO:0000256" key="6">
    <source>
        <dbReference type="PROSITE-ProRule" id="PRU00023"/>
    </source>
</evidence>
<dbReference type="GeneID" id="106666611"/>
<dbReference type="OrthoDB" id="542841at2759"/>
<comment type="similarity">
    <text evidence="5">In the N-terminal section; belongs to the asparaginase 1 family.</text>
</comment>
<dbReference type="FunFam" id="3.40.50.40:FF:000001">
    <property type="entry name" value="L-asparaginase 1"/>
    <property type="match status" value="1"/>
</dbReference>
<dbReference type="InterPro" id="IPR036152">
    <property type="entry name" value="Asp/glu_Ase-like_sf"/>
</dbReference>
<protein>
    <recommendedName>
        <fullName evidence="1">asparaginase</fullName>
        <ecNumber evidence="1">3.5.1.1</ecNumber>
    </recommendedName>
</protein>
<keyword evidence="11" id="KW-1185">Reference proteome</keyword>
<dbReference type="PIRSF" id="PIRSF500176">
    <property type="entry name" value="L_ASNase"/>
    <property type="match status" value="1"/>
</dbReference>
<dbReference type="InterPro" id="IPR036770">
    <property type="entry name" value="Ankyrin_rpt-contain_sf"/>
</dbReference>
<reference evidence="10" key="1">
    <citation type="submission" date="2022-01" db="UniProtKB">
        <authorList>
            <consortium name="EnsemblMetazoa"/>
        </authorList>
    </citation>
    <scope>IDENTIFICATION</scope>
</reference>
<dbReference type="Pfam" id="PF17763">
    <property type="entry name" value="Asparaginase_C"/>
    <property type="match status" value="1"/>
</dbReference>
<evidence type="ECO:0000313" key="10">
    <source>
        <dbReference type="EnsemblMetazoa" id="XP_014249391.1"/>
    </source>
</evidence>
<evidence type="ECO:0000259" key="8">
    <source>
        <dbReference type="Pfam" id="PF00710"/>
    </source>
</evidence>
<dbReference type="PROSITE" id="PS51732">
    <property type="entry name" value="ASN_GLN_ASE_3"/>
    <property type="match status" value="1"/>
</dbReference>
<dbReference type="SUPFAM" id="SSF48403">
    <property type="entry name" value="Ankyrin repeat"/>
    <property type="match status" value="1"/>
</dbReference>
<feature type="repeat" description="ANK" evidence="6">
    <location>
        <begin position="519"/>
        <end position="551"/>
    </location>
</feature>
<dbReference type="AlphaFoldDB" id="A0A8I6RQ57"/>
<dbReference type="InterPro" id="IPR041725">
    <property type="entry name" value="L-asparaginase_I"/>
</dbReference>
<dbReference type="InterPro" id="IPR040919">
    <property type="entry name" value="Asparaginase_C"/>
</dbReference>
<dbReference type="KEGG" id="clec:106666611"/>
<evidence type="ECO:0000259" key="9">
    <source>
        <dbReference type="Pfam" id="PF17763"/>
    </source>
</evidence>
<dbReference type="Gene3D" id="3.40.50.40">
    <property type="match status" value="1"/>
</dbReference>
<evidence type="ECO:0000256" key="7">
    <source>
        <dbReference type="PROSITE-ProRule" id="PRU10100"/>
    </source>
</evidence>
<dbReference type="InterPro" id="IPR027474">
    <property type="entry name" value="L-asparaginase_N"/>
</dbReference>
<dbReference type="SFLD" id="SFLDS00057">
    <property type="entry name" value="Glutaminase/Asparaginase"/>
    <property type="match status" value="1"/>
</dbReference>
<dbReference type="RefSeq" id="XP_014249391.1">
    <property type="nucleotide sequence ID" value="XM_014393905.2"/>
</dbReference>
<dbReference type="PROSITE" id="PS00917">
    <property type="entry name" value="ASN_GLN_ASE_2"/>
    <property type="match status" value="1"/>
</dbReference>
<evidence type="ECO:0000256" key="1">
    <source>
        <dbReference type="ARBA" id="ARBA00012920"/>
    </source>
</evidence>
<dbReference type="OMA" id="CDVGVIP"/>
<dbReference type="InterPro" id="IPR037152">
    <property type="entry name" value="L-asparaginase_N_sf"/>
</dbReference>
<evidence type="ECO:0000256" key="3">
    <source>
        <dbReference type="ARBA" id="ARBA00022801"/>
    </source>
</evidence>